<dbReference type="InterPro" id="IPR036873">
    <property type="entry name" value="Rhodanese-like_dom_sf"/>
</dbReference>
<dbReference type="CDD" id="cd00158">
    <property type="entry name" value="RHOD"/>
    <property type="match status" value="1"/>
</dbReference>
<keyword evidence="1" id="KW-1133">Transmembrane helix</keyword>
<dbReference type="PANTHER" id="PTHR43031:SF1">
    <property type="entry name" value="PYRIDINE NUCLEOTIDE-DISULPHIDE OXIDOREDUCTASE"/>
    <property type="match status" value="1"/>
</dbReference>
<gene>
    <name evidence="3" type="ORF">P618_200801</name>
</gene>
<sequence length="169" mass="18085">MKTITASELKKKLDKDEVLLIDVRGPAEHRSECIDGAFLIPLGEISIDKLPSTKRPIVIHCRSGKRSADACAKLLASTPSLDVASLEGGIVAWSRAGFNVKKSGSTILPLDQQTQIATGFIVFSGTILGTLINPTFYILPGFIGAGLMFAGLTGWCGMAKLLAKMPWNR</sequence>
<protein>
    <submittedName>
        <fullName evidence="3">Inner membrane protein YgaP</fullName>
    </submittedName>
</protein>
<dbReference type="SMART" id="SM00450">
    <property type="entry name" value="RHOD"/>
    <property type="match status" value="1"/>
</dbReference>
<dbReference type="Proteomes" id="UP000019112">
    <property type="component" value="Unassembled WGS sequence"/>
</dbReference>
<dbReference type="STRING" id="1399147.P618_200801"/>
<evidence type="ECO:0000313" key="4">
    <source>
        <dbReference type="Proteomes" id="UP000019112"/>
    </source>
</evidence>
<dbReference type="PANTHER" id="PTHR43031">
    <property type="entry name" value="FAD-DEPENDENT OXIDOREDUCTASE"/>
    <property type="match status" value="1"/>
</dbReference>
<evidence type="ECO:0000259" key="2">
    <source>
        <dbReference type="PROSITE" id="PS50206"/>
    </source>
</evidence>
<proteinExistence type="predicted"/>
<dbReference type="RefSeq" id="WP_021827768.1">
    <property type="nucleotide sequence ID" value="NZ_AWTR02000070.1"/>
</dbReference>
<feature type="transmembrane region" description="Helical" evidence="1">
    <location>
        <begin position="116"/>
        <end position="136"/>
    </location>
</feature>
<dbReference type="PROSITE" id="PS50206">
    <property type="entry name" value="RHODANESE_3"/>
    <property type="match status" value="1"/>
</dbReference>
<name>W6TGK7_HOLOB</name>
<evidence type="ECO:0000313" key="3">
    <source>
        <dbReference type="EMBL" id="ETZ07030.1"/>
    </source>
</evidence>
<feature type="domain" description="Rhodanese" evidence="2">
    <location>
        <begin position="14"/>
        <end position="102"/>
    </location>
</feature>
<keyword evidence="4" id="KW-1185">Reference proteome</keyword>
<feature type="transmembrane region" description="Helical" evidence="1">
    <location>
        <begin position="142"/>
        <end position="163"/>
    </location>
</feature>
<organism evidence="3 4">
    <name type="scientific">Holospora obtusa F1</name>
    <dbReference type="NCBI Taxonomy" id="1399147"/>
    <lineage>
        <taxon>Bacteria</taxon>
        <taxon>Pseudomonadati</taxon>
        <taxon>Pseudomonadota</taxon>
        <taxon>Alphaproteobacteria</taxon>
        <taxon>Holosporales</taxon>
        <taxon>Holosporaceae</taxon>
        <taxon>Holospora</taxon>
    </lineage>
</organism>
<dbReference type="SUPFAM" id="SSF52821">
    <property type="entry name" value="Rhodanese/Cell cycle control phosphatase"/>
    <property type="match status" value="1"/>
</dbReference>
<dbReference type="EMBL" id="AWTR02000070">
    <property type="protein sequence ID" value="ETZ07030.1"/>
    <property type="molecule type" value="Genomic_DNA"/>
</dbReference>
<dbReference type="eggNOG" id="COG0607">
    <property type="taxonomic scope" value="Bacteria"/>
</dbReference>
<dbReference type="InterPro" id="IPR021309">
    <property type="entry name" value="YgaP-like_TM"/>
</dbReference>
<dbReference type="Gene3D" id="3.40.250.10">
    <property type="entry name" value="Rhodanese-like domain"/>
    <property type="match status" value="1"/>
</dbReference>
<evidence type="ECO:0000256" key="1">
    <source>
        <dbReference type="SAM" id="Phobius"/>
    </source>
</evidence>
<dbReference type="AlphaFoldDB" id="W6TGK7"/>
<dbReference type="InterPro" id="IPR001763">
    <property type="entry name" value="Rhodanese-like_dom"/>
</dbReference>
<dbReference type="OrthoDB" id="9781034at2"/>
<dbReference type="Pfam" id="PF11127">
    <property type="entry name" value="YgaP-like_TM"/>
    <property type="match status" value="1"/>
</dbReference>
<dbReference type="InterPro" id="IPR050229">
    <property type="entry name" value="GlpE_sulfurtransferase"/>
</dbReference>
<accession>W6TGK7</accession>
<keyword evidence="1" id="KW-0812">Transmembrane</keyword>
<dbReference type="Gene3D" id="6.10.140.1340">
    <property type="match status" value="1"/>
</dbReference>
<dbReference type="Pfam" id="PF00581">
    <property type="entry name" value="Rhodanese"/>
    <property type="match status" value="1"/>
</dbReference>
<reference evidence="3 4" key="1">
    <citation type="journal article" date="2014" name="FEMS Microbiol. Lett.">
        <title>Draft genome sequences of three Holospora species (Holospora obtusa, Holospora undulata, and Holospora elegans), endonuclear symbiotic bacteria of the ciliate Paramecium caudatum.</title>
        <authorList>
            <person name="Dohra H."/>
            <person name="Tanaka K."/>
            <person name="Suzuki T."/>
            <person name="Fujishima M."/>
            <person name="Suzuki H."/>
        </authorList>
    </citation>
    <scope>NUCLEOTIDE SEQUENCE [LARGE SCALE GENOMIC DNA]</scope>
    <source>
        <strain evidence="3 4">F1</strain>
    </source>
</reference>
<comment type="caution">
    <text evidence="3">The sequence shown here is derived from an EMBL/GenBank/DDBJ whole genome shotgun (WGS) entry which is preliminary data.</text>
</comment>
<keyword evidence="1" id="KW-0472">Membrane</keyword>